<dbReference type="GO" id="GO:0006406">
    <property type="term" value="P:mRNA export from nucleus"/>
    <property type="evidence" value="ECO:0007669"/>
    <property type="project" value="TreeGrafter"/>
</dbReference>
<dbReference type="Pfam" id="PF00076">
    <property type="entry name" value="RRM_1"/>
    <property type="match status" value="1"/>
</dbReference>
<dbReference type="PANTHER" id="PTHR19965">
    <property type="entry name" value="RNA AND EXPORT FACTOR BINDING PROTEIN"/>
    <property type="match status" value="1"/>
</dbReference>
<dbReference type="InterPro" id="IPR012677">
    <property type="entry name" value="Nucleotide-bd_a/b_plait_sf"/>
</dbReference>
<keyword evidence="1 2" id="KW-0694">RNA-binding</keyword>
<dbReference type="InterPro" id="IPR051229">
    <property type="entry name" value="ALYREF_mRNA_export"/>
</dbReference>
<dbReference type="InterPro" id="IPR035979">
    <property type="entry name" value="RBD_domain_sf"/>
</dbReference>
<feature type="domain" description="RRM" evidence="5">
    <location>
        <begin position="79"/>
        <end position="155"/>
    </location>
</feature>
<evidence type="ECO:0000256" key="2">
    <source>
        <dbReference type="PROSITE-ProRule" id="PRU00176"/>
    </source>
</evidence>
<gene>
    <name evidence="6" type="ORF">CCAE0312_LOCUS7859</name>
</gene>
<organism evidence="6">
    <name type="scientific">Compsopogon caeruleus</name>
    <dbReference type="NCBI Taxonomy" id="31354"/>
    <lineage>
        <taxon>Eukaryota</taxon>
        <taxon>Rhodophyta</taxon>
        <taxon>Compsopogonophyceae</taxon>
        <taxon>Compsopogonales</taxon>
        <taxon>Compsopogonaceae</taxon>
        <taxon>Compsopogon</taxon>
    </lineage>
</organism>
<evidence type="ECO:0000256" key="4">
    <source>
        <dbReference type="SAM" id="MobiDB-lite"/>
    </source>
</evidence>
<dbReference type="SMART" id="SM00360">
    <property type="entry name" value="RRM"/>
    <property type="match status" value="1"/>
</dbReference>
<dbReference type="GO" id="GO:0003729">
    <property type="term" value="F:mRNA binding"/>
    <property type="evidence" value="ECO:0007669"/>
    <property type="project" value="TreeGrafter"/>
</dbReference>
<dbReference type="PANTHER" id="PTHR19965:SF35">
    <property type="entry name" value="RNA ANNEALING PROTEIN YRA1"/>
    <property type="match status" value="1"/>
</dbReference>
<sequence>MESDVSDGRGSEASSIANCVQRMDLTRAGLSSAIQKPDRRRRESGSRLGLESDKEDRVTVSGLQGVPSGQDLVNPSGSVAISVANLNCDITNEDLFHLFSRFGNLRRWLVIHDKSRSTGTAQLIFATQEDALRAKTSCDGVKLDGREMRVRMGAIFGADVELTDQPGTLSTDRMADLDRDLDSIIRRADRSRGRLTAAALDAELDQYQRERRQAMTAKELDDELDLYAEMAAQLRRNPGVQSEILDLRNVQPPAQVSRQLDAELDDYFTKNRQDR</sequence>
<accession>A0A7S1XGH8</accession>
<evidence type="ECO:0000256" key="1">
    <source>
        <dbReference type="ARBA" id="ARBA00022884"/>
    </source>
</evidence>
<proteinExistence type="predicted"/>
<dbReference type="PROSITE" id="PS50102">
    <property type="entry name" value="RRM"/>
    <property type="match status" value="1"/>
</dbReference>
<dbReference type="Pfam" id="PF13865">
    <property type="entry name" value="FoP_duplication"/>
    <property type="match status" value="1"/>
</dbReference>
<feature type="coiled-coil region" evidence="3">
    <location>
        <begin position="197"/>
        <end position="237"/>
    </location>
</feature>
<dbReference type="InterPro" id="IPR000504">
    <property type="entry name" value="RRM_dom"/>
</dbReference>
<dbReference type="Gene3D" id="3.30.70.330">
    <property type="match status" value="1"/>
</dbReference>
<dbReference type="GO" id="GO:0005634">
    <property type="term" value="C:nucleus"/>
    <property type="evidence" value="ECO:0007669"/>
    <property type="project" value="TreeGrafter"/>
</dbReference>
<name>A0A7S1XGH8_9RHOD</name>
<feature type="region of interest" description="Disordered" evidence="4">
    <location>
        <begin position="249"/>
        <end position="275"/>
    </location>
</feature>
<evidence type="ECO:0000313" key="6">
    <source>
        <dbReference type="EMBL" id="CAD9235768.1"/>
    </source>
</evidence>
<dbReference type="EMBL" id="HBGH01014153">
    <property type="protein sequence ID" value="CAD9235768.1"/>
    <property type="molecule type" value="Transcribed_RNA"/>
</dbReference>
<feature type="region of interest" description="Disordered" evidence="4">
    <location>
        <begin position="28"/>
        <end position="55"/>
    </location>
</feature>
<dbReference type="SUPFAM" id="SSF54928">
    <property type="entry name" value="RNA-binding domain, RBD"/>
    <property type="match status" value="1"/>
</dbReference>
<dbReference type="AlphaFoldDB" id="A0A7S1XGH8"/>
<keyword evidence="3" id="KW-0175">Coiled coil</keyword>
<reference evidence="6" key="1">
    <citation type="submission" date="2021-01" db="EMBL/GenBank/DDBJ databases">
        <authorList>
            <person name="Corre E."/>
            <person name="Pelletier E."/>
            <person name="Niang G."/>
            <person name="Scheremetjew M."/>
            <person name="Finn R."/>
            <person name="Kale V."/>
            <person name="Holt S."/>
            <person name="Cochrane G."/>
            <person name="Meng A."/>
            <person name="Brown T."/>
            <person name="Cohen L."/>
        </authorList>
    </citation>
    <scope>NUCLEOTIDE SEQUENCE</scope>
    <source>
        <strain evidence="6">SAG 36.94</strain>
    </source>
</reference>
<evidence type="ECO:0000259" key="5">
    <source>
        <dbReference type="PROSITE" id="PS50102"/>
    </source>
</evidence>
<protein>
    <recommendedName>
        <fullName evidence="5">RRM domain-containing protein</fullName>
    </recommendedName>
</protein>
<feature type="compositionally biased region" description="Basic and acidic residues" evidence="4">
    <location>
        <begin position="36"/>
        <end position="55"/>
    </location>
</feature>
<evidence type="ECO:0000256" key="3">
    <source>
        <dbReference type="SAM" id="Coils"/>
    </source>
</evidence>
<dbReference type="InterPro" id="IPR025715">
    <property type="entry name" value="FoP_C"/>
</dbReference>